<dbReference type="Pfam" id="PF00400">
    <property type="entry name" value="WD40"/>
    <property type="match status" value="2"/>
</dbReference>
<name>A0A6L2PHH4_COPFO</name>
<evidence type="ECO:0000256" key="5">
    <source>
        <dbReference type="ARBA" id="ARBA00022701"/>
    </source>
</evidence>
<dbReference type="Proteomes" id="UP000502823">
    <property type="component" value="Unassembled WGS sequence"/>
</dbReference>
<feature type="compositionally biased region" description="Acidic residues" evidence="11">
    <location>
        <begin position="177"/>
        <end position="188"/>
    </location>
</feature>
<feature type="region of interest" description="Disordered" evidence="11">
    <location>
        <begin position="126"/>
        <end position="194"/>
    </location>
</feature>
<dbReference type="GO" id="GO:0003341">
    <property type="term" value="P:cilium movement"/>
    <property type="evidence" value="ECO:0007669"/>
    <property type="project" value="TreeGrafter"/>
</dbReference>
<dbReference type="InterPro" id="IPR015943">
    <property type="entry name" value="WD40/YVTN_repeat-like_dom_sf"/>
</dbReference>
<dbReference type="EMBL" id="BLKM01000350">
    <property type="protein sequence ID" value="GFG32021.1"/>
    <property type="molecule type" value="Genomic_DNA"/>
</dbReference>
<keyword evidence="6" id="KW-0677">Repeat</keyword>
<evidence type="ECO:0000313" key="12">
    <source>
        <dbReference type="EMBL" id="GFG32021.1"/>
    </source>
</evidence>
<evidence type="ECO:0000256" key="7">
    <source>
        <dbReference type="ARBA" id="ARBA00023017"/>
    </source>
</evidence>
<dbReference type="GO" id="GO:0045503">
    <property type="term" value="F:dynein light chain binding"/>
    <property type="evidence" value="ECO:0007669"/>
    <property type="project" value="TreeGrafter"/>
</dbReference>
<evidence type="ECO:0000313" key="13">
    <source>
        <dbReference type="Proteomes" id="UP000502823"/>
    </source>
</evidence>
<evidence type="ECO:0000256" key="4">
    <source>
        <dbReference type="ARBA" id="ARBA00022574"/>
    </source>
</evidence>
<sequence length="733" mass="83250">GISKLVKGKSVSGKITSDATVTEELDSWMKTKQLLRPEDQLELSEQDLKEEISRALTTQNPHVPSNIVEFSFKEGCFVPVPPTTQTVLLLDIEGTILHKDSEEAKLQLEGKLDFYFLFKNADEDERTQSVEMNEEIIEEDEAAERGKTEEENEGKVDEKQVVKEGEDKQTEGRGGAEEEGEGEEEVEDVSAVPTKKALEESVHCVKGGSKKLTNQFNFCERAALTCNNPCRNLETQTIPPPRANFSGQVMQWIIYDTYQQDFEAQQREKEKDKKDKVVPIQKPEMKRKDLEVTSDITSRTLLAMKTLERMINQNTFDEIAQDYRYWEDPSDEYREEEGTLLPLWKFVFEKTKKNNVTALGWSPRYYDLFAVSFGFFDFMKPQPEGAMCLFTLKNPSFPEYVCVTETGVMCVDIHPLHPFLVCVGKYDGNVAVYDVQSPEKVPQYESNSVTNKHRGPVWQVRWGLDVPDGEVNFFSVSADGNVYNWVLTQHELSHTLIISLYLSSDPIPGPDGTLIPLTGCGTTITFHPTDCLIFLVGTEEGNIYKCSTAYASLYLATYEAHHMPVYKVDYNKFYPDIFISCSADWRVKIWEDKRSDPLFVFDLGYAVGDVEWAPYSSTVFAAVTNDGRVHIFDLNVNKYRPICVQAVVNKKRNRLTRIAFNHKLPVIIVGDDKGCVTALKLSPNLRKKVKPPKKGPVYTERELELMKLEKLLALVREPPTLAPLSDFPAATDM</sequence>
<dbReference type="GO" id="GO:0036157">
    <property type="term" value="C:outer dynein arm"/>
    <property type="evidence" value="ECO:0007669"/>
    <property type="project" value="TreeGrafter"/>
</dbReference>
<protein>
    <recommendedName>
        <fullName evidence="14">Dynein intermediate chain 2, ciliary</fullName>
    </recommendedName>
</protein>
<accession>A0A6L2PHH4</accession>
<evidence type="ECO:0000256" key="2">
    <source>
        <dbReference type="ARBA" id="ARBA00011059"/>
    </source>
</evidence>
<dbReference type="InterPro" id="IPR050687">
    <property type="entry name" value="Dynein_IC"/>
</dbReference>
<dbReference type="OrthoDB" id="10261376at2759"/>
<organism evidence="12 13">
    <name type="scientific">Coptotermes formosanus</name>
    <name type="common">Formosan subterranean termite</name>
    <dbReference type="NCBI Taxonomy" id="36987"/>
    <lineage>
        <taxon>Eukaryota</taxon>
        <taxon>Metazoa</taxon>
        <taxon>Ecdysozoa</taxon>
        <taxon>Arthropoda</taxon>
        <taxon>Hexapoda</taxon>
        <taxon>Insecta</taxon>
        <taxon>Pterygota</taxon>
        <taxon>Neoptera</taxon>
        <taxon>Polyneoptera</taxon>
        <taxon>Dictyoptera</taxon>
        <taxon>Blattodea</taxon>
        <taxon>Blattoidea</taxon>
        <taxon>Termitoidae</taxon>
        <taxon>Rhinotermitidae</taxon>
        <taxon>Coptotermes</taxon>
    </lineage>
</organism>
<keyword evidence="3" id="KW-0963">Cytoplasm</keyword>
<dbReference type="SUPFAM" id="SSF50978">
    <property type="entry name" value="WD40 repeat-like"/>
    <property type="match status" value="1"/>
</dbReference>
<evidence type="ECO:0000256" key="9">
    <source>
        <dbReference type="ARBA" id="ARBA00023212"/>
    </source>
</evidence>
<keyword evidence="5" id="KW-0493">Microtubule</keyword>
<evidence type="ECO:0008006" key="14">
    <source>
        <dbReference type="Google" id="ProtNLM"/>
    </source>
</evidence>
<gene>
    <name evidence="12" type="ORF">Cfor_06826</name>
</gene>
<evidence type="ECO:0000256" key="3">
    <source>
        <dbReference type="ARBA" id="ARBA00022490"/>
    </source>
</evidence>
<dbReference type="AlphaFoldDB" id="A0A6L2PHH4"/>
<keyword evidence="7" id="KW-0243">Dynein</keyword>
<dbReference type="GO" id="GO:0005874">
    <property type="term" value="C:microtubule"/>
    <property type="evidence" value="ECO:0007669"/>
    <property type="project" value="UniProtKB-KW"/>
</dbReference>
<proteinExistence type="inferred from homology"/>
<dbReference type="Gene3D" id="2.130.10.10">
    <property type="entry name" value="YVTN repeat-like/Quinoprotein amine dehydrogenase"/>
    <property type="match status" value="2"/>
</dbReference>
<dbReference type="InterPro" id="IPR001680">
    <property type="entry name" value="WD40_rpt"/>
</dbReference>
<reference evidence="13" key="1">
    <citation type="submission" date="2020-01" db="EMBL/GenBank/DDBJ databases">
        <title>Draft genome sequence of the Termite Coptotermes fromosanus.</title>
        <authorList>
            <person name="Itakura S."/>
            <person name="Yosikawa Y."/>
            <person name="Umezawa K."/>
        </authorList>
    </citation>
    <scope>NUCLEOTIDE SEQUENCE [LARGE SCALE GENOMIC DNA]</scope>
</reference>
<keyword evidence="4" id="KW-0853">WD repeat</keyword>
<comment type="similarity">
    <text evidence="2">Belongs to the dynein intermediate chain family.</text>
</comment>
<dbReference type="GO" id="GO:0036158">
    <property type="term" value="P:outer dynein arm assembly"/>
    <property type="evidence" value="ECO:0007669"/>
    <property type="project" value="TreeGrafter"/>
</dbReference>
<dbReference type="FunCoup" id="A0A6L2PHH4">
    <property type="interactions" value="31"/>
</dbReference>
<evidence type="ECO:0000256" key="10">
    <source>
        <dbReference type="ARBA" id="ARBA00023273"/>
    </source>
</evidence>
<dbReference type="GO" id="GO:0045504">
    <property type="term" value="F:dynein heavy chain binding"/>
    <property type="evidence" value="ECO:0007669"/>
    <property type="project" value="TreeGrafter"/>
</dbReference>
<feature type="non-terminal residue" evidence="12">
    <location>
        <position position="1"/>
    </location>
</feature>
<evidence type="ECO:0000256" key="8">
    <source>
        <dbReference type="ARBA" id="ARBA00023175"/>
    </source>
</evidence>
<evidence type="ECO:0000256" key="6">
    <source>
        <dbReference type="ARBA" id="ARBA00022737"/>
    </source>
</evidence>
<dbReference type="SMART" id="SM00320">
    <property type="entry name" value="WD40"/>
    <property type="match status" value="4"/>
</dbReference>
<keyword evidence="10" id="KW-0966">Cell projection</keyword>
<keyword evidence="8" id="KW-0505">Motor protein</keyword>
<dbReference type="InterPro" id="IPR036322">
    <property type="entry name" value="WD40_repeat_dom_sf"/>
</dbReference>
<keyword evidence="13" id="KW-1185">Reference proteome</keyword>
<dbReference type="InParanoid" id="A0A6L2PHH4"/>
<feature type="compositionally biased region" description="Basic and acidic residues" evidence="11">
    <location>
        <begin position="143"/>
        <end position="176"/>
    </location>
</feature>
<dbReference type="FunFam" id="2.130.10.10:FF:000251">
    <property type="entry name" value="Dynein axonemal intermediate chain 1"/>
    <property type="match status" value="1"/>
</dbReference>
<comment type="caution">
    <text evidence="12">The sequence shown here is derived from an EMBL/GenBank/DDBJ whole genome shotgun (WGS) entry which is preliminary data.</text>
</comment>
<dbReference type="PANTHER" id="PTHR12442:SF11">
    <property type="entry name" value="DYNEIN AXONEMAL INTERMEDIATE CHAIN 1"/>
    <property type="match status" value="1"/>
</dbReference>
<dbReference type="PANTHER" id="PTHR12442">
    <property type="entry name" value="DYNEIN INTERMEDIATE CHAIN"/>
    <property type="match status" value="1"/>
</dbReference>
<feature type="compositionally biased region" description="Acidic residues" evidence="11">
    <location>
        <begin position="132"/>
        <end position="142"/>
    </location>
</feature>
<keyword evidence="9" id="KW-0206">Cytoskeleton</keyword>
<comment type="subcellular location">
    <subcellularLocation>
        <location evidence="1">Cytoplasm</location>
        <location evidence="1">Cytoskeleton</location>
        <location evidence="1">Cilium axoneme</location>
    </subcellularLocation>
</comment>
<evidence type="ECO:0000256" key="11">
    <source>
        <dbReference type="SAM" id="MobiDB-lite"/>
    </source>
</evidence>
<evidence type="ECO:0000256" key="1">
    <source>
        <dbReference type="ARBA" id="ARBA00004430"/>
    </source>
</evidence>